<organism evidence="2 3">
    <name type="scientific">Eumeta variegata</name>
    <name type="common">Bagworm moth</name>
    <name type="synonym">Eumeta japonica</name>
    <dbReference type="NCBI Taxonomy" id="151549"/>
    <lineage>
        <taxon>Eukaryota</taxon>
        <taxon>Metazoa</taxon>
        <taxon>Ecdysozoa</taxon>
        <taxon>Arthropoda</taxon>
        <taxon>Hexapoda</taxon>
        <taxon>Insecta</taxon>
        <taxon>Pterygota</taxon>
        <taxon>Neoptera</taxon>
        <taxon>Endopterygota</taxon>
        <taxon>Lepidoptera</taxon>
        <taxon>Glossata</taxon>
        <taxon>Ditrysia</taxon>
        <taxon>Tineoidea</taxon>
        <taxon>Psychidae</taxon>
        <taxon>Oiketicinae</taxon>
        <taxon>Eumeta</taxon>
    </lineage>
</organism>
<dbReference type="EMBL" id="BGZK01000141">
    <property type="protein sequence ID" value="GBP22568.1"/>
    <property type="molecule type" value="Genomic_DNA"/>
</dbReference>
<evidence type="ECO:0000256" key="1">
    <source>
        <dbReference type="SAM" id="MobiDB-lite"/>
    </source>
</evidence>
<dbReference type="Proteomes" id="UP000299102">
    <property type="component" value="Unassembled WGS sequence"/>
</dbReference>
<name>A0A4C1U8B9_EUMVA</name>
<dbReference type="AlphaFoldDB" id="A0A4C1U8B9"/>
<gene>
    <name evidence="2" type="ORF">EVAR_84808_1</name>
</gene>
<sequence length="177" mass="19313">MARVPIRSCSYFSAVIASSSHSHTPDGAVSFSVRDRADIALSVGCMPVPIIRSVVFYGRAFVAHGDRPVRKAAPEPVRRERARRSPAGSAPLTPFVAVDICYIWSTILGCLDRLPKKNIKIASLCNERRQPPDPSTIVIAVVVESSRPLRTDGRRVAHDTKVGRLRNPCACDAQRVA</sequence>
<proteinExistence type="predicted"/>
<evidence type="ECO:0000313" key="2">
    <source>
        <dbReference type="EMBL" id="GBP22568.1"/>
    </source>
</evidence>
<feature type="compositionally biased region" description="Basic and acidic residues" evidence="1">
    <location>
        <begin position="69"/>
        <end position="79"/>
    </location>
</feature>
<evidence type="ECO:0000313" key="3">
    <source>
        <dbReference type="Proteomes" id="UP000299102"/>
    </source>
</evidence>
<feature type="region of interest" description="Disordered" evidence="1">
    <location>
        <begin position="69"/>
        <end position="88"/>
    </location>
</feature>
<accession>A0A4C1U8B9</accession>
<protein>
    <submittedName>
        <fullName evidence="2">Uncharacterized protein</fullName>
    </submittedName>
</protein>
<reference evidence="2 3" key="1">
    <citation type="journal article" date="2019" name="Commun. Biol.">
        <title>The bagworm genome reveals a unique fibroin gene that provides high tensile strength.</title>
        <authorList>
            <person name="Kono N."/>
            <person name="Nakamura H."/>
            <person name="Ohtoshi R."/>
            <person name="Tomita M."/>
            <person name="Numata K."/>
            <person name="Arakawa K."/>
        </authorList>
    </citation>
    <scope>NUCLEOTIDE SEQUENCE [LARGE SCALE GENOMIC DNA]</scope>
</reference>
<comment type="caution">
    <text evidence="2">The sequence shown here is derived from an EMBL/GenBank/DDBJ whole genome shotgun (WGS) entry which is preliminary data.</text>
</comment>
<keyword evidence="3" id="KW-1185">Reference proteome</keyword>